<dbReference type="RefSeq" id="XP_002783612.1">
    <property type="nucleotide sequence ID" value="XM_002783566.1"/>
</dbReference>
<dbReference type="GeneID" id="9046151"/>
<keyword evidence="2" id="KW-1185">Reference proteome</keyword>
<dbReference type="AlphaFoldDB" id="C5KJA6"/>
<dbReference type="OrthoDB" id="73612at2759"/>
<proteinExistence type="predicted"/>
<evidence type="ECO:0000313" key="1">
    <source>
        <dbReference type="EMBL" id="EER15408.1"/>
    </source>
</evidence>
<accession>C5KJA6</accession>
<sequence>MASSVSFSVASGLFALVCRIINYYITRSQLIWPFLDRICGGLYAITSRTCGNFNLRHGRSSSEITPSETLYDPSTTARAQAESRAIVDGATDQAASMVSSAKRELEGRSDTYTTTLLTLIMQVSEL</sequence>
<dbReference type="EMBL" id="GG673601">
    <property type="protein sequence ID" value="EER15408.1"/>
    <property type="molecule type" value="Genomic_DNA"/>
</dbReference>
<protein>
    <submittedName>
        <fullName evidence="1">Uncharacterized protein</fullName>
    </submittedName>
</protein>
<reference evidence="1 2" key="1">
    <citation type="submission" date="2008-07" db="EMBL/GenBank/DDBJ databases">
        <authorList>
            <person name="El-Sayed N."/>
            <person name="Caler E."/>
            <person name="Inman J."/>
            <person name="Amedeo P."/>
            <person name="Hass B."/>
            <person name="Wortman J."/>
        </authorList>
    </citation>
    <scope>NUCLEOTIDE SEQUENCE [LARGE SCALE GENOMIC DNA]</scope>
    <source>
        <strain evidence="2">ATCC 50983 / TXsc</strain>
    </source>
</reference>
<name>C5KJA6_PERM5</name>
<dbReference type="Proteomes" id="UP000007800">
    <property type="component" value="Unassembled WGS sequence"/>
</dbReference>
<gene>
    <name evidence="1" type="ORF">Pmar_PMAR018759</name>
</gene>
<evidence type="ECO:0000313" key="2">
    <source>
        <dbReference type="Proteomes" id="UP000007800"/>
    </source>
</evidence>
<dbReference type="InParanoid" id="C5KJA6"/>
<organism evidence="2">
    <name type="scientific">Perkinsus marinus (strain ATCC 50983 / TXsc)</name>
    <dbReference type="NCBI Taxonomy" id="423536"/>
    <lineage>
        <taxon>Eukaryota</taxon>
        <taxon>Sar</taxon>
        <taxon>Alveolata</taxon>
        <taxon>Perkinsozoa</taxon>
        <taxon>Perkinsea</taxon>
        <taxon>Perkinsida</taxon>
        <taxon>Perkinsidae</taxon>
        <taxon>Perkinsus</taxon>
    </lineage>
</organism>